<dbReference type="Proteomes" id="UP000298458">
    <property type="component" value="Unassembled WGS sequence"/>
</dbReference>
<dbReference type="PANTHER" id="PTHR21367:SF1">
    <property type="entry name" value="ARGINYL-TRNA--PROTEIN TRANSFERASE 1"/>
    <property type="match status" value="1"/>
</dbReference>
<evidence type="ECO:0000313" key="6">
    <source>
        <dbReference type="Proteomes" id="UP000298458"/>
    </source>
</evidence>
<evidence type="ECO:0000259" key="3">
    <source>
        <dbReference type="Pfam" id="PF04376"/>
    </source>
</evidence>
<reference evidence="5" key="1">
    <citation type="journal article" date="2019" name="PLoS Negl. Trop. Dis.">
        <title>Revisiting the worldwide diversity of Leptospira species in the environment.</title>
        <authorList>
            <person name="Vincent A.T."/>
            <person name="Schiettekatte O."/>
            <person name="Bourhy P."/>
            <person name="Veyrier F.J."/>
            <person name="Picardeau M."/>
        </authorList>
    </citation>
    <scope>NUCLEOTIDE SEQUENCE [LARGE SCALE GENOMIC DNA]</scope>
    <source>
        <strain evidence="5">SSW15</strain>
    </source>
</reference>
<accession>A0A4R9G4B0</accession>
<dbReference type="Pfam" id="PF04376">
    <property type="entry name" value="ATE_N"/>
    <property type="match status" value="1"/>
</dbReference>
<evidence type="ECO:0000256" key="1">
    <source>
        <dbReference type="ARBA" id="ARBA00022679"/>
    </source>
</evidence>
<evidence type="ECO:0000313" key="5">
    <source>
        <dbReference type="EMBL" id="TGK06234.1"/>
    </source>
</evidence>
<dbReference type="PANTHER" id="PTHR21367">
    <property type="entry name" value="ARGININE-TRNA-PROTEIN TRANSFERASE 1"/>
    <property type="match status" value="1"/>
</dbReference>
<dbReference type="InterPro" id="IPR007472">
    <property type="entry name" value="N-end_Aminoacyl_Trfase_C"/>
</dbReference>
<keyword evidence="2 5" id="KW-0012">Acyltransferase</keyword>
<organism evidence="5 6">
    <name type="scientific">Leptospira fletcheri</name>
    <dbReference type="NCBI Taxonomy" id="2484981"/>
    <lineage>
        <taxon>Bacteria</taxon>
        <taxon>Pseudomonadati</taxon>
        <taxon>Spirochaetota</taxon>
        <taxon>Spirochaetia</taxon>
        <taxon>Leptospirales</taxon>
        <taxon>Leptospiraceae</taxon>
        <taxon>Leptospira</taxon>
    </lineage>
</organism>
<dbReference type="RefSeq" id="WP_135769361.1">
    <property type="nucleotide sequence ID" value="NZ_RQET01000014.1"/>
</dbReference>
<proteinExistence type="predicted"/>
<dbReference type="InterPro" id="IPR030700">
    <property type="entry name" value="N-end_Aminoacyl_Trfase"/>
</dbReference>
<protein>
    <submittedName>
        <fullName evidence="5">Arginyltransferase</fullName>
        <ecNumber evidence="5">2.3.2.8</ecNumber>
    </submittedName>
</protein>
<evidence type="ECO:0000259" key="4">
    <source>
        <dbReference type="Pfam" id="PF04377"/>
    </source>
</evidence>
<name>A0A4R9G4B0_9LEPT</name>
<dbReference type="OrthoDB" id="9782022at2"/>
<dbReference type="Pfam" id="PF04377">
    <property type="entry name" value="ATE_C"/>
    <property type="match status" value="1"/>
</dbReference>
<keyword evidence="6" id="KW-1185">Reference proteome</keyword>
<dbReference type="GO" id="GO:0005737">
    <property type="term" value="C:cytoplasm"/>
    <property type="evidence" value="ECO:0007669"/>
    <property type="project" value="TreeGrafter"/>
</dbReference>
<gene>
    <name evidence="5" type="ORF">EHO60_16730</name>
</gene>
<keyword evidence="1 5" id="KW-0808">Transferase</keyword>
<dbReference type="EMBL" id="RQET01000014">
    <property type="protein sequence ID" value="TGK06234.1"/>
    <property type="molecule type" value="Genomic_DNA"/>
</dbReference>
<dbReference type="NCBIfam" id="NF002346">
    <property type="entry name" value="PRK01305.2-3"/>
    <property type="match status" value="1"/>
</dbReference>
<sequence length="265" mass="30210">MNNGYLRFLESIPSSPPGECSYYPDRISKVKGFLSKKPPNLPALDFLLASGFRRSGEFFYRTACDSCMHCLSYRILLDQFTISKSLKRIGKRNIDLVPSVHSPELTSEKAELYVKYQNARHPGSYGNTDSELRETMFGQMYLGSENSVELQIRKEGSLLGWILLDCGEAAVSAVYSVFDSEFRDRSLGKFLILTSLLWAKEKGFREYHLGLFLPGHPKMDYKGFWKPAEILDQRTGNWIESRKFLADYLEKAGQDGSRLEPKSPL</sequence>
<dbReference type="Gene3D" id="3.40.630.30">
    <property type="match status" value="1"/>
</dbReference>
<feature type="domain" description="N-end rule aminoacyl transferase C-terminal" evidence="4">
    <location>
        <begin position="108"/>
        <end position="232"/>
    </location>
</feature>
<comment type="caution">
    <text evidence="5">The sequence shown here is derived from an EMBL/GenBank/DDBJ whole genome shotgun (WGS) entry which is preliminary data.</text>
</comment>
<dbReference type="GO" id="GO:0004057">
    <property type="term" value="F:arginyl-tRNA--protein transferase activity"/>
    <property type="evidence" value="ECO:0007669"/>
    <property type="project" value="UniProtKB-EC"/>
</dbReference>
<dbReference type="EC" id="2.3.2.8" evidence="5"/>
<dbReference type="AlphaFoldDB" id="A0A4R9G4B0"/>
<dbReference type="InterPro" id="IPR007471">
    <property type="entry name" value="N-end_Aminoacyl_Trfase_N"/>
</dbReference>
<feature type="domain" description="N-end aminoacyl transferase N-terminal" evidence="3">
    <location>
        <begin position="19"/>
        <end position="88"/>
    </location>
</feature>
<dbReference type="InterPro" id="IPR016181">
    <property type="entry name" value="Acyl_CoA_acyltransferase"/>
</dbReference>
<dbReference type="SUPFAM" id="SSF55729">
    <property type="entry name" value="Acyl-CoA N-acyltransferases (Nat)"/>
    <property type="match status" value="1"/>
</dbReference>
<evidence type="ECO:0000256" key="2">
    <source>
        <dbReference type="ARBA" id="ARBA00023315"/>
    </source>
</evidence>